<gene>
    <name evidence="2" type="ORF">AGERDE_LOCUS7637</name>
</gene>
<sequence>MTILPVACIHGNFHSSLNHQKHLILSDSIALETMTFINIGIILFWNCVELLFLLFSFHKTKKEIQTGTSGEKLKIYSINRVRAHTACLGFLVVVKTASNTFKLFLRANYPNNFEHSLCFYLFVVCDNFSVPFFAIFEKTIDKCQGLQQNSHRCEEGYVINEDDALNEDDTGSSY</sequence>
<proteinExistence type="predicted"/>
<name>A0A9N9BNV9_9GLOM</name>
<organism evidence="2 3">
    <name type="scientific">Ambispora gerdemannii</name>
    <dbReference type="NCBI Taxonomy" id="144530"/>
    <lineage>
        <taxon>Eukaryota</taxon>
        <taxon>Fungi</taxon>
        <taxon>Fungi incertae sedis</taxon>
        <taxon>Mucoromycota</taxon>
        <taxon>Glomeromycotina</taxon>
        <taxon>Glomeromycetes</taxon>
        <taxon>Archaeosporales</taxon>
        <taxon>Ambisporaceae</taxon>
        <taxon>Ambispora</taxon>
    </lineage>
</organism>
<reference evidence="2" key="1">
    <citation type="submission" date="2021-06" db="EMBL/GenBank/DDBJ databases">
        <authorList>
            <person name="Kallberg Y."/>
            <person name="Tangrot J."/>
            <person name="Rosling A."/>
        </authorList>
    </citation>
    <scope>NUCLEOTIDE SEQUENCE</scope>
    <source>
        <strain evidence="2">MT106</strain>
    </source>
</reference>
<keyword evidence="3" id="KW-1185">Reference proteome</keyword>
<feature type="transmembrane region" description="Helical" evidence="1">
    <location>
        <begin position="35"/>
        <end position="55"/>
    </location>
</feature>
<dbReference type="Proteomes" id="UP000789831">
    <property type="component" value="Unassembled WGS sequence"/>
</dbReference>
<evidence type="ECO:0000313" key="3">
    <source>
        <dbReference type="Proteomes" id="UP000789831"/>
    </source>
</evidence>
<keyword evidence="1" id="KW-1133">Transmembrane helix</keyword>
<comment type="caution">
    <text evidence="2">The sequence shown here is derived from an EMBL/GenBank/DDBJ whole genome shotgun (WGS) entry which is preliminary data.</text>
</comment>
<accession>A0A9N9BNV9</accession>
<dbReference type="EMBL" id="CAJVPL010001434">
    <property type="protein sequence ID" value="CAG8571007.1"/>
    <property type="molecule type" value="Genomic_DNA"/>
</dbReference>
<keyword evidence="1" id="KW-0472">Membrane</keyword>
<dbReference type="AlphaFoldDB" id="A0A9N9BNV9"/>
<keyword evidence="1" id="KW-0812">Transmembrane</keyword>
<protein>
    <submittedName>
        <fullName evidence="2">9769_t:CDS:1</fullName>
    </submittedName>
</protein>
<evidence type="ECO:0000313" key="2">
    <source>
        <dbReference type="EMBL" id="CAG8571007.1"/>
    </source>
</evidence>
<evidence type="ECO:0000256" key="1">
    <source>
        <dbReference type="SAM" id="Phobius"/>
    </source>
</evidence>